<gene>
    <name evidence="3" type="ORF">CFBP2533_25920</name>
    <name evidence="4" type="ORF">E1J24_21835</name>
</gene>
<dbReference type="Pfam" id="PF16732">
    <property type="entry name" value="ComP_DUS"/>
    <property type="match status" value="1"/>
</dbReference>
<organism evidence="3">
    <name type="scientific">Xanthomonas hortorum pv. pelargonii</name>
    <dbReference type="NCBI Taxonomy" id="453602"/>
    <lineage>
        <taxon>Bacteria</taxon>
        <taxon>Pseudomonadati</taxon>
        <taxon>Pseudomonadota</taxon>
        <taxon>Gammaproteobacteria</taxon>
        <taxon>Lysobacterales</taxon>
        <taxon>Lysobacteraceae</taxon>
        <taxon>Xanthomonas</taxon>
    </lineage>
</organism>
<accession>A0A6V7DPA0</accession>
<evidence type="ECO:0000313" key="4">
    <source>
        <dbReference type="EMBL" id="NMI24404.1"/>
    </source>
</evidence>
<dbReference type="RefSeq" id="WP_168960005.1">
    <property type="nucleotide sequence ID" value="NZ_CP103838.1"/>
</dbReference>
<dbReference type="Proteomes" id="UP000548771">
    <property type="component" value="Unassembled WGS sequence"/>
</dbReference>
<dbReference type="AlphaFoldDB" id="A0A6V7DPA0"/>
<protein>
    <submittedName>
        <fullName evidence="4">Type IV pilin protein</fullName>
    </submittedName>
</protein>
<dbReference type="InterPro" id="IPR031982">
    <property type="entry name" value="PilE-like"/>
</dbReference>
<dbReference type="NCBIfam" id="TIGR02532">
    <property type="entry name" value="IV_pilin_GFxxxE"/>
    <property type="match status" value="1"/>
</dbReference>
<dbReference type="GO" id="GO:0043683">
    <property type="term" value="P:type IV pilus assembly"/>
    <property type="evidence" value="ECO:0007669"/>
    <property type="project" value="InterPro"/>
</dbReference>
<keyword evidence="2" id="KW-0472">Membrane</keyword>
<dbReference type="PANTHER" id="PTHR30093">
    <property type="entry name" value="GENERAL SECRETION PATHWAY PROTEIN G"/>
    <property type="match status" value="1"/>
</dbReference>
<dbReference type="InterPro" id="IPR045584">
    <property type="entry name" value="Pilin-like"/>
</dbReference>
<evidence type="ECO:0000313" key="3">
    <source>
        <dbReference type="EMBL" id="CAD0338082.1"/>
    </source>
</evidence>
<reference evidence="4" key="1">
    <citation type="submission" date="2019-03" db="EMBL/GenBank/DDBJ databases">
        <authorList>
            <person name="Moriniere L."/>
            <person name="Burlet A."/>
            <person name="Rosenthal E."/>
            <person name="Portier P."/>
            <person name="Lavire C."/>
            <person name="Nesme X."/>
            <person name="Bull C.T."/>
            <person name="Le Saux M."/>
            <person name="Bertolla F."/>
        </authorList>
    </citation>
    <scope>NUCLEOTIDE SEQUENCE</scope>
    <source>
        <strain evidence="4">CFBP2533</strain>
    </source>
</reference>
<keyword evidence="1" id="KW-0488">Methylation</keyword>
<dbReference type="EMBL" id="LR828261">
    <property type="protein sequence ID" value="CAD0338082.1"/>
    <property type="molecule type" value="Genomic_DNA"/>
</dbReference>
<reference evidence="5" key="2">
    <citation type="journal article" date="2020" name="Syst. Appl. Microbiol.">
        <title>Clarifying the taxonomy of the causal agent of bacterial leaf spot of lettuce through a polyphasic approach reveals that Xanthomonas cynarae Trebaol et al. 2000 emend. Timilsina et al. 2019 is a later heterotypic synonym of Xanthomonas hortorum Vauterin et al. 1995.</title>
        <authorList>
            <person name="Moriniere L."/>
            <person name="Burlet A."/>
            <person name="Rosenthal E.R."/>
            <person name="Nesme X."/>
            <person name="Portier P."/>
            <person name="Bull C.T."/>
            <person name="Lavire C."/>
            <person name="Fischer-Le Saux M."/>
            <person name="Bertolla F."/>
        </authorList>
    </citation>
    <scope>NUCLEOTIDE SEQUENCE [LARGE SCALE GENOMIC DNA]</scope>
    <source>
        <strain evidence="5">CFBP2533</strain>
    </source>
</reference>
<keyword evidence="2" id="KW-1133">Transmembrane helix</keyword>
<reference evidence="4" key="3">
    <citation type="journal article" date="2020" name="Syst. Appl. Microbiol.">
        <title>Clarifying the taxonomy of the causal agent of bacterial leaf spot of lettuce through a polyphasic approach reveals that Xanthomonas cynarae Trebaol et al. 2000 emend. Timilsina et al. 2019 is a later heterotypic synonym of Xanthomonas hortorum Vauterin et al. 1995.</title>
        <authorList>
            <person name="Moriniere L."/>
            <person name="Burlet A."/>
            <person name="Rosenthal E.R."/>
            <person name="Nesme X."/>
            <person name="Portier P."/>
            <person name="Bull C.T."/>
            <person name="Lavire C."/>
            <person name="Fischer-Le Saux M."/>
            <person name="Bertolla F."/>
        </authorList>
    </citation>
    <scope>NUCLEOTIDE SEQUENCE</scope>
    <source>
        <strain evidence="4">CFBP2533</strain>
    </source>
</reference>
<dbReference type="PRINTS" id="PR00813">
    <property type="entry name" value="BCTERIALGSPG"/>
</dbReference>
<evidence type="ECO:0000256" key="2">
    <source>
        <dbReference type="SAM" id="Phobius"/>
    </source>
</evidence>
<proteinExistence type="predicted"/>
<sequence length="148" mass="15706">MIINKKVCRVAAHTSVRGFTLIELMITVAVVAILAAVAYPSYTEHIRKSRRAQAKADLMELANLAERFHTANGTFANFKLSGGGAFTQSPREGGTARYLLSLQAAPTASTFTVVATPQGDQVKDKCGTLSLNQAGIKTASTGTTADCW</sequence>
<feature type="transmembrane region" description="Helical" evidence="2">
    <location>
        <begin position="21"/>
        <end position="42"/>
    </location>
</feature>
<name>A0A6V7DPA0_9XANT</name>
<dbReference type="InterPro" id="IPR012902">
    <property type="entry name" value="N_methyl_site"/>
</dbReference>
<evidence type="ECO:0000256" key="1">
    <source>
        <dbReference type="ARBA" id="ARBA00022481"/>
    </source>
</evidence>
<dbReference type="PROSITE" id="PS00409">
    <property type="entry name" value="PROKAR_NTER_METHYL"/>
    <property type="match status" value="1"/>
</dbReference>
<dbReference type="EMBL" id="SMDX01000043">
    <property type="protein sequence ID" value="NMI24404.1"/>
    <property type="molecule type" value="Genomic_DNA"/>
</dbReference>
<dbReference type="PANTHER" id="PTHR30093:SF47">
    <property type="entry name" value="TYPE IV PILUS NON-CORE MINOR PILIN PILE"/>
    <property type="match status" value="1"/>
</dbReference>
<dbReference type="Pfam" id="PF07963">
    <property type="entry name" value="N_methyl"/>
    <property type="match status" value="1"/>
</dbReference>
<dbReference type="SUPFAM" id="SSF54523">
    <property type="entry name" value="Pili subunits"/>
    <property type="match status" value="1"/>
</dbReference>
<reference evidence="3" key="4">
    <citation type="submission" date="2020-07" db="EMBL/GenBank/DDBJ databases">
        <authorList>
            <person name="Pothier F. J."/>
        </authorList>
    </citation>
    <scope>NUCLEOTIDE SEQUENCE</scope>
    <source>
        <strain evidence="3">CFBP 2533</strain>
    </source>
</reference>
<evidence type="ECO:0000313" key="5">
    <source>
        <dbReference type="Proteomes" id="UP000548771"/>
    </source>
</evidence>
<dbReference type="GO" id="GO:0015628">
    <property type="term" value="P:protein secretion by the type II secretion system"/>
    <property type="evidence" value="ECO:0007669"/>
    <property type="project" value="InterPro"/>
</dbReference>
<dbReference type="GO" id="GO:0015627">
    <property type="term" value="C:type II protein secretion system complex"/>
    <property type="evidence" value="ECO:0007669"/>
    <property type="project" value="InterPro"/>
</dbReference>
<dbReference type="InterPro" id="IPR000983">
    <property type="entry name" value="Bac_GSPG_pilin"/>
</dbReference>
<dbReference type="Gene3D" id="3.30.700.10">
    <property type="entry name" value="Glycoprotein, Type 4 Pilin"/>
    <property type="match status" value="1"/>
</dbReference>
<keyword evidence="2" id="KW-0812">Transmembrane</keyword>
<dbReference type="EMBL" id="LR828261">
    <property type="protein sequence ID" value="CAD0338092.1"/>
    <property type="molecule type" value="Genomic_DNA"/>
</dbReference>